<organism evidence="3 4">
    <name type="scientific">Tribonema minus</name>
    <dbReference type="NCBI Taxonomy" id="303371"/>
    <lineage>
        <taxon>Eukaryota</taxon>
        <taxon>Sar</taxon>
        <taxon>Stramenopiles</taxon>
        <taxon>Ochrophyta</taxon>
        <taxon>PX clade</taxon>
        <taxon>Xanthophyceae</taxon>
        <taxon>Tribonematales</taxon>
        <taxon>Tribonemataceae</taxon>
        <taxon>Tribonema</taxon>
    </lineage>
</organism>
<evidence type="ECO:0000313" key="4">
    <source>
        <dbReference type="Proteomes" id="UP000664859"/>
    </source>
</evidence>
<keyword evidence="4" id="KW-1185">Reference proteome</keyword>
<keyword evidence="2" id="KW-0472">Membrane</keyword>
<keyword evidence="2" id="KW-0812">Transmembrane</keyword>
<feature type="transmembrane region" description="Helical" evidence="2">
    <location>
        <begin position="56"/>
        <end position="77"/>
    </location>
</feature>
<dbReference type="Proteomes" id="UP000664859">
    <property type="component" value="Unassembled WGS sequence"/>
</dbReference>
<protein>
    <submittedName>
        <fullName evidence="3">Uncharacterized protein</fullName>
    </submittedName>
</protein>
<feature type="compositionally biased region" description="Gly residues" evidence="1">
    <location>
        <begin position="185"/>
        <end position="202"/>
    </location>
</feature>
<dbReference type="AlphaFoldDB" id="A0A836CHG3"/>
<name>A0A836CHG3_9STRA</name>
<evidence type="ECO:0000256" key="2">
    <source>
        <dbReference type="SAM" id="Phobius"/>
    </source>
</evidence>
<keyword evidence="2" id="KW-1133">Transmembrane helix</keyword>
<reference evidence="3" key="1">
    <citation type="submission" date="2021-02" db="EMBL/GenBank/DDBJ databases">
        <title>First Annotated Genome of the Yellow-green Alga Tribonema minus.</title>
        <authorList>
            <person name="Mahan K.M."/>
        </authorList>
    </citation>
    <scope>NUCLEOTIDE SEQUENCE</scope>
    <source>
        <strain evidence="3">UTEX B ZZ1240</strain>
    </source>
</reference>
<proteinExistence type="predicted"/>
<sequence>MGSFSLWQMLKGKVLGLMLMRDSLQTYVSAVSLITAGMAAANIGGFSEAKTVENELVYILAIFAIIGALALIDAAMIPSVPGGKLTFTSLVAVEAHRETRRVKFIVVTKLIILLAFFVATIVLIVDKETIVAKVAKNQKQLKGMSCDYESPQITLTDAAQSSFSDFFTSYSSSSASATATSATGGSSGGSSASGGATGGGGSAKDKTFYVCFNDTRLPIPTAFVTFVLGVCLVIMAQVALYTHENLTYKGMADALRARGHADFDLKWRLAEKSGALMGKLYTIAALRFTRETFAQREQFFRSDQGAHIDRRVGMALAWEHYLALRAAFCMDAPLNVNLKSVPAAADDSGAPMKRQAMPA</sequence>
<evidence type="ECO:0000256" key="1">
    <source>
        <dbReference type="SAM" id="MobiDB-lite"/>
    </source>
</evidence>
<feature type="transmembrane region" description="Helical" evidence="2">
    <location>
        <begin position="222"/>
        <end position="241"/>
    </location>
</feature>
<comment type="caution">
    <text evidence="3">The sequence shown here is derived from an EMBL/GenBank/DDBJ whole genome shotgun (WGS) entry which is preliminary data.</text>
</comment>
<evidence type="ECO:0000313" key="3">
    <source>
        <dbReference type="EMBL" id="KAG5186087.1"/>
    </source>
</evidence>
<dbReference type="EMBL" id="JAFCMP010000113">
    <property type="protein sequence ID" value="KAG5186087.1"/>
    <property type="molecule type" value="Genomic_DNA"/>
</dbReference>
<feature type="region of interest" description="Disordered" evidence="1">
    <location>
        <begin position="181"/>
        <end position="202"/>
    </location>
</feature>
<gene>
    <name evidence="3" type="ORF">JKP88DRAFT_310046</name>
</gene>
<accession>A0A836CHG3</accession>
<feature type="transmembrane region" description="Helical" evidence="2">
    <location>
        <begin position="104"/>
        <end position="125"/>
    </location>
</feature>